<feature type="binding site" evidence="5">
    <location>
        <position position="146"/>
    </location>
    <ligand>
        <name>Mg(2+)</name>
        <dbReference type="ChEBI" id="CHEBI:18420"/>
    </ligand>
</feature>
<keyword evidence="3 5" id="KW-0460">Magnesium</keyword>
<feature type="domain" description="HpcH/HpaI aldolase/citrate lyase" evidence="6">
    <location>
        <begin position="2"/>
        <end position="215"/>
    </location>
</feature>
<evidence type="ECO:0000313" key="8">
    <source>
        <dbReference type="Proteomes" id="UP000254869"/>
    </source>
</evidence>
<organism evidence="7 8">
    <name type="scientific">Nocardia pseudobrasiliensis</name>
    <dbReference type="NCBI Taxonomy" id="45979"/>
    <lineage>
        <taxon>Bacteria</taxon>
        <taxon>Bacillati</taxon>
        <taxon>Actinomycetota</taxon>
        <taxon>Actinomycetes</taxon>
        <taxon>Mycobacteriales</taxon>
        <taxon>Nocardiaceae</taxon>
        <taxon>Nocardia</taxon>
    </lineage>
</organism>
<dbReference type="PANTHER" id="PTHR32308">
    <property type="entry name" value="LYASE BETA SUBUNIT, PUTATIVE (AFU_ORTHOLOGUE AFUA_4G13030)-RELATED"/>
    <property type="match status" value="1"/>
</dbReference>
<dbReference type="Proteomes" id="UP000254869">
    <property type="component" value="Unassembled WGS sequence"/>
</dbReference>
<dbReference type="SUPFAM" id="SSF51621">
    <property type="entry name" value="Phosphoenolpyruvate/pyruvate domain"/>
    <property type="match status" value="1"/>
</dbReference>
<name>A0A370HQJ3_9NOCA</name>
<evidence type="ECO:0000259" key="6">
    <source>
        <dbReference type="Pfam" id="PF03328"/>
    </source>
</evidence>
<comment type="cofactor">
    <cofactor evidence="1">
        <name>Mg(2+)</name>
        <dbReference type="ChEBI" id="CHEBI:18420"/>
    </cofactor>
</comment>
<dbReference type="EMBL" id="QQBC01000015">
    <property type="protein sequence ID" value="RDI60565.1"/>
    <property type="molecule type" value="Genomic_DNA"/>
</dbReference>
<sequence>MRSALYVPANRPELFDKALAGPADVILFDLEDSVPLADKYAARTEILAWLRTTAAAPQRVWVRVNAGELGREDLYAVAAADVSTICLAKTESAAQVRAATAIVAAREARSGRVSVCPLLESAAAVLAAREIAEAPRVRRLQLGEADLRGDTGIDPGPGDFEMLAIRTQIVLASAAAGIEPPLGPVSTDFSDSEALRSSTRALARLGFRGRACIHPAQVPIVNEVFLPSPERLAAARALVDRFEQANGGVVLDARGRMVDLAVVRAARRLLDG</sequence>
<dbReference type="STRING" id="1210086.GCA_001613105_04484"/>
<dbReference type="InterPro" id="IPR005000">
    <property type="entry name" value="Aldolase/citrate-lyase_domain"/>
</dbReference>
<evidence type="ECO:0000256" key="3">
    <source>
        <dbReference type="ARBA" id="ARBA00022842"/>
    </source>
</evidence>
<evidence type="ECO:0000256" key="2">
    <source>
        <dbReference type="ARBA" id="ARBA00022723"/>
    </source>
</evidence>
<dbReference type="GO" id="GO:0006107">
    <property type="term" value="P:oxaloacetate metabolic process"/>
    <property type="evidence" value="ECO:0007669"/>
    <property type="project" value="TreeGrafter"/>
</dbReference>
<dbReference type="InterPro" id="IPR015813">
    <property type="entry name" value="Pyrv/PenolPyrv_kinase-like_dom"/>
</dbReference>
<proteinExistence type="predicted"/>
<keyword evidence="7" id="KW-0456">Lyase</keyword>
<feature type="binding site" evidence="5">
    <location>
        <position position="120"/>
    </location>
    <ligand>
        <name>Mg(2+)</name>
        <dbReference type="ChEBI" id="CHEBI:18420"/>
    </ligand>
</feature>
<dbReference type="RefSeq" id="WP_082876104.1">
    <property type="nucleotide sequence ID" value="NZ_QQBC01000015.1"/>
</dbReference>
<dbReference type="GO" id="GO:0016829">
    <property type="term" value="F:lyase activity"/>
    <property type="evidence" value="ECO:0007669"/>
    <property type="project" value="UniProtKB-KW"/>
</dbReference>
<dbReference type="PIRSF" id="PIRSF015582">
    <property type="entry name" value="Cit_lyase_B"/>
    <property type="match status" value="1"/>
</dbReference>
<dbReference type="AlphaFoldDB" id="A0A370HQJ3"/>
<evidence type="ECO:0000313" key="7">
    <source>
        <dbReference type="EMBL" id="RDI60565.1"/>
    </source>
</evidence>
<accession>A0A370HQJ3</accession>
<dbReference type="InterPro" id="IPR011206">
    <property type="entry name" value="Citrate_lyase_beta/mcl1/mcl2"/>
</dbReference>
<gene>
    <name evidence="7" type="ORF">DFR76_115195</name>
</gene>
<keyword evidence="8" id="KW-1185">Reference proteome</keyword>
<dbReference type="PANTHER" id="PTHR32308:SF10">
    <property type="entry name" value="CITRATE LYASE SUBUNIT BETA"/>
    <property type="match status" value="1"/>
</dbReference>
<reference evidence="7 8" key="1">
    <citation type="submission" date="2018-07" db="EMBL/GenBank/DDBJ databases">
        <title>Genomic Encyclopedia of Type Strains, Phase IV (KMG-IV): sequencing the most valuable type-strain genomes for metagenomic binning, comparative biology and taxonomic classification.</title>
        <authorList>
            <person name="Goeker M."/>
        </authorList>
    </citation>
    <scope>NUCLEOTIDE SEQUENCE [LARGE SCALE GENOMIC DNA]</scope>
    <source>
        <strain evidence="7 8">DSM 44290</strain>
    </source>
</reference>
<dbReference type="InterPro" id="IPR040442">
    <property type="entry name" value="Pyrv_kinase-like_dom_sf"/>
</dbReference>
<comment type="caution">
    <text evidence="7">The sequence shown here is derived from an EMBL/GenBank/DDBJ whole genome shotgun (WGS) entry which is preliminary data.</text>
</comment>
<feature type="binding site" evidence="4">
    <location>
        <position position="120"/>
    </location>
    <ligand>
        <name>substrate</name>
    </ligand>
</feature>
<dbReference type="Pfam" id="PF03328">
    <property type="entry name" value="HpcH_HpaI"/>
    <property type="match status" value="1"/>
</dbReference>
<protein>
    <submittedName>
        <fullName evidence="7">Citrate lyase subunit beta/citryl-CoA lyase</fullName>
    </submittedName>
</protein>
<evidence type="ECO:0000256" key="1">
    <source>
        <dbReference type="ARBA" id="ARBA00001946"/>
    </source>
</evidence>
<keyword evidence="2 5" id="KW-0479">Metal-binding</keyword>
<evidence type="ECO:0000256" key="5">
    <source>
        <dbReference type="PIRSR" id="PIRSR015582-2"/>
    </source>
</evidence>
<dbReference type="GO" id="GO:0000287">
    <property type="term" value="F:magnesium ion binding"/>
    <property type="evidence" value="ECO:0007669"/>
    <property type="project" value="TreeGrafter"/>
</dbReference>
<dbReference type="Gene3D" id="3.20.20.60">
    <property type="entry name" value="Phosphoenolpyruvate-binding domains"/>
    <property type="match status" value="1"/>
</dbReference>
<evidence type="ECO:0000256" key="4">
    <source>
        <dbReference type="PIRSR" id="PIRSR015582-1"/>
    </source>
</evidence>
<feature type="binding site" evidence="4">
    <location>
        <position position="63"/>
    </location>
    <ligand>
        <name>substrate</name>
    </ligand>
</feature>